<evidence type="ECO:0000256" key="5">
    <source>
        <dbReference type="SAM" id="MobiDB-lite"/>
    </source>
</evidence>
<dbReference type="PANTHER" id="PTHR44329">
    <property type="entry name" value="SERINE/THREONINE-PROTEIN KINASE TNNI3K-RELATED"/>
    <property type="match status" value="1"/>
</dbReference>
<organism evidence="7 8">
    <name type="scientific">Crucibulum laeve</name>
    <dbReference type="NCBI Taxonomy" id="68775"/>
    <lineage>
        <taxon>Eukaryota</taxon>
        <taxon>Fungi</taxon>
        <taxon>Dikarya</taxon>
        <taxon>Basidiomycota</taxon>
        <taxon>Agaricomycotina</taxon>
        <taxon>Agaricomycetes</taxon>
        <taxon>Agaricomycetidae</taxon>
        <taxon>Agaricales</taxon>
        <taxon>Agaricineae</taxon>
        <taxon>Nidulariaceae</taxon>
        <taxon>Crucibulum</taxon>
    </lineage>
</organism>
<dbReference type="InterPro" id="IPR051681">
    <property type="entry name" value="Ser/Thr_Kinases-Pseudokinases"/>
</dbReference>
<dbReference type="AlphaFoldDB" id="A0A5C3LZW1"/>
<evidence type="ECO:0000256" key="2">
    <source>
        <dbReference type="ARBA" id="ARBA00022741"/>
    </source>
</evidence>
<evidence type="ECO:0000256" key="3">
    <source>
        <dbReference type="ARBA" id="ARBA00022777"/>
    </source>
</evidence>
<protein>
    <submittedName>
        <fullName evidence="7">Kinase-like domain-containing protein</fullName>
    </submittedName>
</protein>
<dbReference type="Pfam" id="PF07714">
    <property type="entry name" value="PK_Tyr_Ser-Thr"/>
    <property type="match status" value="1"/>
</dbReference>
<dbReference type="EMBL" id="ML213603">
    <property type="protein sequence ID" value="TFK38500.1"/>
    <property type="molecule type" value="Genomic_DNA"/>
</dbReference>
<evidence type="ECO:0000256" key="1">
    <source>
        <dbReference type="ARBA" id="ARBA00022679"/>
    </source>
</evidence>
<dbReference type="InterPro" id="IPR001245">
    <property type="entry name" value="Ser-Thr/Tyr_kinase_cat_dom"/>
</dbReference>
<dbReference type="SMART" id="SM00220">
    <property type="entry name" value="S_TKc"/>
    <property type="match status" value="1"/>
</dbReference>
<gene>
    <name evidence="7" type="ORF">BDQ12DRAFT_113704</name>
</gene>
<feature type="region of interest" description="Disordered" evidence="5">
    <location>
        <begin position="1"/>
        <end position="31"/>
    </location>
</feature>
<reference evidence="7 8" key="1">
    <citation type="journal article" date="2019" name="Nat. Ecol. Evol.">
        <title>Megaphylogeny resolves global patterns of mushroom evolution.</title>
        <authorList>
            <person name="Varga T."/>
            <person name="Krizsan K."/>
            <person name="Foldi C."/>
            <person name="Dima B."/>
            <person name="Sanchez-Garcia M."/>
            <person name="Sanchez-Ramirez S."/>
            <person name="Szollosi G.J."/>
            <person name="Szarkandi J.G."/>
            <person name="Papp V."/>
            <person name="Albert L."/>
            <person name="Andreopoulos W."/>
            <person name="Angelini C."/>
            <person name="Antonin V."/>
            <person name="Barry K.W."/>
            <person name="Bougher N.L."/>
            <person name="Buchanan P."/>
            <person name="Buyck B."/>
            <person name="Bense V."/>
            <person name="Catcheside P."/>
            <person name="Chovatia M."/>
            <person name="Cooper J."/>
            <person name="Damon W."/>
            <person name="Desjardin D."/>
            <person name="Finy P."/>
            <person name="Geml J."/>
            <person name="Haridas S."/>
            <person name="Hughes K."/>
            <person name="Justo A."/>
            <person name="Karasinski D."/>
            <person name="Kautmanova I."/>
            <person name="Kiss B."/>
            <person name="Kocsube S."/>
            <person name="Kotiranta H."/>
            <person name="LaButti K.M."/>
            <person name="Lechner B.E."/>
            <person name="Liimatainen K."/>
            <person name="Lipzen A."/>
            <person name="Lukacs Z."/>
            <person name="Mihaltcheva S."/>
            <person name="Morgado L.N."/>
            <person name="Niskanen T."/>
            <person name="Noordeloos M.E."/>
            <person name="Ohm R.A."/>
            <person name="Ortiz-Santana B."/>
            <person name="Ovrebo C."/>
            <person name="Racz N."/>
            <person name="Riley R."/>
            <person name="Savchenko A."/>
            <person name="Shiryaev A."/>
            <person name="Soop K."/>
            <person name="Spirin V."/>
            <person name="Szebenyi C."/>
            <person name="Tomsovsky M."/>
            <person name="Tulloss R.E."/>
            <person name="Uehling J."/>
            <person name="Grigoriev I.V."/>
            <person name="Vagvolgyi C."/>
            <person name="Papp T."/>
            <person name="Martin F.M."/>
            <person name="Miettinen O."/>
            <person name="Hibbett D.S."/>
            <person name="Nagy L.G."/>
        </authorList>
    </citation>
    <scope>NUCLEOTIDE SEQUENCE [LARGE SCALE GENOMIC DNA]</scope>
    <source>
        <strain evidence="7 8">CBS 166.37</strain>
    </source>
</reference>
<dbReference type="PANTHER" id="PTHR44329:SF288">
    <property type="entry name" value="MITOGEN-ACTIVATED PROTEIN KINASE KINASE KINASE 20"/>
    <property type="match status" value="1"/>
</dbReference>
<dbReference type="PROSITE" id="PS50011">
    <property type="entry name" value="PROTEIN_KINASE_DOM"/>
    <property type="match status" value="1"/>
</dbReference>
<keyword evidence="8" id="KW-1185">Reference proteome</keyword>
<evidence type="ECO:0000313" key="8">
    <source>
        <dbReference type="Proteomes" id="UP000308652"/>
    </source>
</evidence>
<accession>A0A5C3LZW1</accession>
<dbReference type="SUPFAM" id="SSF56112">
    <property type="entry name" value="Protein kinase-like (PK-like)"/>
    <property type="match status" value="1"/>
</dbReference>
<dbReference type="InterPro" id="IPR000719">
    <property type="entry name" value="Prot_kinase_dom"/>
</dbReference>
<keyword evidence="2" id="KW-0547">Nucleotide-binding</keyword>
<dbReference type="STRING" id="68775.A0A5C3LZW1"/>
<dbReference type="GO" id="GO:0005524">
    <property type="term" value="F:ATP binding"/>
    <property type="evidence" value="ECO:0007669"/>
    <property type="project" value="UniProtKB-KW"/>
</dbReference>
<dbReference type="Gene3D" id="1.10.510.10">
    <property type="entry name" value="Transferase(Phosphotransferase) domain 1"/>
    <property type="match status" value="1"/>
</dbReference>
<proteinExistence type="predicted"/>
<dbReference type="PROSITE" id="PS00108">
    <property type="entry name" value="PROTEIN_KINASE_ST"/>
    <property type="match status" value="1"/>
</dbReference>
<dbReference type="GO" id="GO:0004674">
    <property type="term" value="F:protein serine/threonine kinase activity"/>
    <property type="evidence" value="ECO:0007669"/>
    <property type="project" value="TreeGrafter"/>
</dbReference>
<keyword evidence="1" id="KW-0808">Transferase</keyword>
<keyword evidence="4" id="KW-0067">ATP-binding</keyword>
<sequence length="316" mass="35508">MDANSPLEQGQPLYTVATSGVTTGLPPPNEDEKFPCKDLTGQVKKLDNHYFDYGGFSDVYKGVWIESPGVERRVAIKVLRGVTGNKDILEKTKRRLNRESRLWQSLRHKHVLRFIGICGGLGPSPALISPFCEFGHVLNYLRNYPEVRRRPIILGVAEGIQYLHSRNVIHGDLKSHNVLINEAGSPVLCDFGCSKILEVRGFTTSFAGAYRYMAPELFTSMIDPEADVNPVLTKETDIYSFSMVCVEILTGKIPYPNIRNEFTIARKVPDGLRPVKVDAGIHSESDDIWPLLEECWDVDPSTRPLINVVVHRMLQC</sequence>
<name>A0A5C3LZW1_9AGAR</name>
<dbReference type="InterPro" id="IPR011009">
    <property type="entry name" value="Kinase-like_dom_sf"/>
</dbReference>
<evidence type="ECO:0000313" key="7">
    <source>
        <dbReference type="EMBL" id="TFK38500.1"/>
    </source>
</evidence>
<dbReference type="Proteomes" id="UP000308652">
    <property type="component" value="Unassembled WGS sequence"/>
</dbReference>
<evidence type="ECO:0000259" key="6">
    <source>
        <dbReference type="PROSITE" id="PS50011"/>
    </source>
</evidence>
<keyword evidence="3 7" id="KW-0418">Kinase</keyword>
<dbReference type="OrthoDB" id="3260205at2759"/>
<dbReference type="InterPro" id="IPR008271">
    <property type="entry name" value="Ser/Thr_kinase_AS"/>
</dbReference>
<feature type="domain" description="Protein kinase" evidence="6">
    <location>
        <begin position="45"/>
        <end position="314"/>
    </location>
</feature>
<evidence type="ECO:0000256" key="4">
    <source>
        <dbReference type="ARBA" id="ARBA00022840"/>
    </source>
</evidence>